<dbReference type="PANTHER" id="PTHR36173">
    <property type="entry name" value="RIBONUCLEASE VAPC16-RELATED"/>
    <property type="match status" value="1"/>
</dbReference>
<dbReference type="Gene3D" id="3.40.50.1010">
    <property type="entry name" value="5'-nuclease"/>
    <property type="match status" value="1"/>
</dbReference>
<dbReference type="SUPFAM" id="SSF88723">
    <property type="entry name" value="PIN domain-like"/>
    <property type="match status" value="1"/>
</dbReference>
<accession>M3ABS5</accession>
<evidence type="ECO:0000313" key="3">
    <source>
        <dbReference type="Proteomes" id="UP000011744"/>
    </source>
</evidence>
<protein>
    <submittedName>
        <fullName evidence="2">PilT protein domain-containing protein</fullName>
    </submittedName>
</protein>
<dbReference type="EMBL" id="AONQ01000020">
    <property type="protein sequence ID" value="EME70233.1"/>
    <property type="molecule type" value="Genomic_DNA"/>
</dbReference>
<dbReference type="RefSeq" id="WP_008616707.1">
    <property type="nucleotide sequence ID" value="NZ_AONQ01000020.1"/>
</dbReference>
<dbReference type="InterPro" id="IPR052919">
    <property type="entry name" value="TA_system_RNase"/>
</dbReference>
<dbReference type="eggNOG" id="COG3744">
    <property type="taxonomic scope" value="Bacteria"/>
</dbReference>
<dbReference type="PANTHER" id="PTHR36173:SF2">
    <property type="entry name" value="RIBONUCLEASE VAPC16"/>
    <property type="match status" value="1"/>
</dbReference>
<sequence length="127" mass="13640">MRLLLDTHVVLWWLADDPALPRTIRAALADPSVEALVSAATAWEIAIKRALGRLDFPADELESILKDNGFKPLPITTAHAVAAGALPRHHADPFDRMLVAQAACESLTLASVDPMVARYGVPVLNGV</sequence>
<comment type="caution">
    <text evidence="2">The sequence shown here is derived from an EMBL/GenBank/DDBJ whole genome shotgun (WGS) entry which is preliminary data.</text>
</comment>
<dbReference type="InterPro" id="IPR041705">
    <property type="entry name" value="PIN_Sll0205"/>
</dbReference>
<dbReference type="STRING" id="1244869.H261_09247"/>
<gene>
    <name evidence="2" type="ORF">H261_09247</name>
</gene>
<name>M3ABS5_9PROT</name>
<dbReference type="InterPro" id="IPR029060">
    <property type="entry name" value="PIN-like_dom_sf"/>
</dbReference>
<dbReference type="InterPro" id="IPR002716">
    <property type="entry name" value="PIN_dom"/>
</dbReference>
<dbReference type="OrthoDB" id="9798990at2"/>
<dbReference type="AlphaFoldDB" id="M3ABS5"/>
<reference evidence="2 3" key="1">
    <citation type="journal article" date="2014" name="Genome Announc.">
        <title>Draft Genome Sequence of Magnetospirillum sp. Strain SO-1, a Freshwater Magnetotactic Bacterium Isolated from the Ol'khovka River, Russia.</title>
        <authorList>
            <person name="Grouzdev D.S."/>
            <person name="Dziuba M.V."/>
            <person name="Sukhacheva M.S."/>
            <person name="Mardanov A.V."/>
            <person name="Beletskiy A.V."/>
            <person name="Kuznetsov B.B."/>
            <person name="Skryabin K.G."/>
        </authorList>
    </citation>
    <scope>NUCLEOTIDE SEQUENCE [LARGE SCALE GENOMIC DNA]</scope>
    <source>
        <strain evidence="2 3">SO-1</strain>
    </source>
</reference>
<dbReference type="Proteomes" id="UP000011744">
    <property type="component" value="Unassembled WGS sequence"/>
</dbReference>
<evidence type="ECO:0000313" key="2">
    <source>
        <dbReference type="EMBL" id="EME70233.1"/>
    </source>
</evidence>
<dbReference type="Pfam" id="PF01850">
    <property type="entry name" value="PIN"/>
    <property type="match status" value="1"/>
</dbReference>
<dbReference type="PATRIC" id="fig|1244869.3.peg.1866"/>
<proteinExistence type="predicted"/>
<keyword evidence="3" id="KW-1185">Reference proteome</keyword>
<feature type="domain" description="PIN" evidence="1">
    <location>
        <begin position="4"/>
        <end position="119"/>
    </location>
</feature>
<dbReference type="CDD" id="cd09872">
    <property type="entry name" value="PIN_Sll0205-like"/>
    <property type="match status" value="1"/>
</dbReference>
<organism evidence="2 3">
    <name type="scientific">Paramagnetospirillum caucaseum</name>
    <dbReference type="NCBI Taxonomy" id="1244869"/>
    <lineage>
        <taxon>Bacteria</taxon>
        <taxon>Pseudomonadati</taxon>
        <taxon>Pseudomonadota</taxon>
        <taxon>Alphaproteobacteria</taxon>
        <taxon>Rhodospirillales</taxon>
        <taxon>Magnetospirillaceae</taxon>
        <taxon>Paramagnetospirillum</taxon>
    </lineage>
</organism>
<evidence type="ECO:0000259" key="1">
    <source>
        <dbReference type="Pfam" id="PF01850"/>
    </source>
</evidence>